<protein>
    <submittedName>
        <fullName evidence="1">Uncharacterized protein</fullName>
    </submittedName>
</protein>
<proteinExistence type="predicted"/>
<reference evidence="1 2" key="1">
    <citation type="journal article" date="2012" name="PLoS ONE">
        <title>Genome sequence and transcriptome analysis of the radioresistant bacterium Deinococcus gobiensis: insights into the extreme environmental adaptations.</title>
        <authorList>
            <person name="Yuan M."/>
            <person name="Chen M."/>
            <person name="Zhang W."/>
            <person name="Lu W."/>
            <person name="Wang J."/>
            <person name="Yang M."/>
            <person name="Zhao P."/>
            <person name="Tang R."/>
            <person name="Li X."/>
            <person name="Hao Y."/>
            <person name="Zhou Z."/>
            <person name="Zhan Y."/>
            <person name="Yu H."/>
            <person name="Teng C."/>
            <person name="Yan Y."/>
            <person name="Ping S."/>
            <person name="Wang Y."/>
            <person name="Lin M."/>
        </authorList>
    </citation>
    <scope>NUCLEOTIDE SEQUENCE [LARGE SCALE GENOMIC DNA]</scope>
    <source>
        <strain evidence="2">DSM 21396 / JCM 16679 / CGMCC 1.7299 / I-0</strain>
        <plasmid evidence="1">P2</plasmid>
    </source>
</reference>
<organism evidence="1 2">
    <name type="scientific">Deinococcus gobiensis (strain DSM 21396 / JCM 16679 / CGMCC 1.7299 / I-0)</name>
    <dbReference type="NCBI Taxonomy" id="745776"/>
    <lineage>
        <taxon>Bacteria</taxon>
        <taxon>Thermotogati</taxon>
        <taxon>Deinococcota</taxon>
        <taxon>Deinococci</taxon>
        <taxon>Deinococcales</taxon>
        <taxon>Deinococcaceae</taxon>
        <taxon>Deinococcus</taxon>
    </lineage>
</organism>
<dbReference type="KEGG" id="dgo:DGo_PB0522"/>
<evidence type="ECO:0000313" key="1">
    <source>
        <dbReference type="EMBL" id="AFD27791.1"/>
    </source>
</evidence>
<dbReference type="HOGENOM" id="CLU_3342866_0_0_0"/>
<gene>
    <name evidence="1" type="ordered locus">DGo_PB0522</name>
</gene>
<keyword evidence="1" id="KW-0614">Plasmid</keyword>
<sequence length="37" mass="3953">MPNPVNCMAYSVGRGSGGEEQRSCNLMHDVIRNAAMG</sequence>
<accession>H8H2P4</accession>
<geneLocation type="plasmid" evidence="1 2">
    <name>P2</name>
</geneLocation>
<name>H8H2P4_DEIGI</name>
<dbReference type="Proteomes" id="UP000007575">
    <property type="component" value="Plasmid P2"/>
</dbReference>
<dbReference type="EMBL" id="CP002193">
    <property type="protein sequence ID" value="AFD27791.1"/>
    <property type="molecule type" value="Genomic_DNA"/>
</dbReference>
<keyword evidence="2" id="KW-1185">Reference proteome</keyword>
<dbReference type="AlphaFoldDB" id="H8H2P4"/>
<evidence type="ECO:0000313" key="2">
    <source>
        <dbReference type="Proteomes" id="UP000007575"/>
    </source>
</evidence>